<dbReference type="InterPro" id="IPR015422">
    <property type="entry name" value="PyrdxlP-dep_Trfase_small"/>
</dbReference>
<dbReference type="GO" id="GO:0008483">
    <property type="term" value="F:transaminase activity"/>
    <property type="evidence" value="ECO:0007669"/>
    <property type="project" value="TreeGrafter"/>
</dbReference>
<dbReference type="AlphaFoldDB" id="N0BIW0"/>
<protein>
    <submittedName>
        <fullName evidence="2">Putative pyridoxal phosphate-dependent enzyme apparently involved in regulation of cell wall biogenesis</fullName>
    </submittedName>
</protein>
<dbReference type="Proteomes" id="UP000013307">
    <property type="component" value="Chromosome"/>
</dbReference>
<reference evidence="2 3" key="1">
    <citation type="journal article" date="2013" name="Genome Announc.">
        <title>Complete Genome Sequence of the Thermophilic and Facultatively Chemolithoautotrophic Sulfate Reducer Archaeoglobus sulfaticallidus Strain PM70-1T.</title>
        <authorList>
            <person name="Stokke R."/>
            <person name="Hocking W.P."/>
            <person name="Steinsbu B.O."/>
            <person name="Steen I.H."/>
        </authorList>
    </citation>
    <scope>NUCLEOTIDE SEQUENCE [LARGE SCALE GENOMIC DNA]</scope>
    <source>
        <strain evidence="2">PM70-1</strain>
    </source>
</reference>
<dbReference type="SUPFAM" id="SSF53383">
    <property type="entry name" value="PLP-dependent transferases"/>
    <property type="match status" value="1"/>
</dbReference>
<accession>N0BIW0</accession>
<dbReference type="PANTHER" id="PTHR30244">
    <property type="entry name" value="TRANSAMINASE"/>
    <property type="match status" value="1"/>
</dbReference>
<evidence type="ECO:0000313" key="2">
    <source>
        <dbReference type="EMBL" id="AGK60075.1"/>
    </source>
</evidence>
<keyword evidence="3" id="KW-1185">Reference proteome</keyword>
<dbReference type="STRING" id="387631.Asulf_00039"/>
<dbReference type="GeneID" id="15391685"/>
<dbReference type="InterPro" id="IPR015421">
    <property type="entry name" value="PyrdxlP-dep_Trfase_major"/>
</dbReference>
<dbReference type="PANTHER" id="PTHR30244:SF34">
    <property type="entry name" value="DTDP-4-AMINO-4,6-DIDEOXYGALACTOSE TRANSAMINASE"/>
    <property type="match status" value="1"/>
</dbReference>
<dbReference type="PIRSF" id="PIRSF000390">
    <property type="entry name" value="PLP_StrS"/>
    <property type="match status" value="1"/>
</dbReference>
<gene>
    <name evidence="2" type="ORF">Asulf_00039</name>
</gene>
<dbReference type="Pfam" id="PF01041">
    <property type="entry name" value="DegT_DnrJ_EryC1"/>
    <property type="match status" value="1"/>
</dbReference>
<organism evidence="2 3">
    <name type="scientific">Archaeoglobus sulfaticallidus PM70-1</name>
    <dbReference type="NCBI Taxonomy" id="387631"/>
    <lineage>
        <taxon>Archaea</taxon>
        <taxon>Methanobacteriati</taxon>
        <taxon>Methanobacteriota</taxon>
        <taxon>Archaeoglobi</taxon>
        <taxon>Archaeoglobales</taxon>
        <taxon>Archaeoglobaceae</taxon>
        <taxon>Archaeoglobus</taxon>
    </lineage>
</organism>
<sequence>MEFIPQVEPYISKGEIKAVVEYLKSGGWLTEFKKTEEFEERICELLNIDYAVVVTSGTAALYLSLLACGISKGDKVIVPNFTMIATPNAVKWTGADVILVDIEKDTLCLDIKKIEKIDRSVKALIYVSLNGRSGNMDKVVKFCYENDIILIEDSCQAFMSTWNNKYLGTFGIIGVYSLTPHKLITTGQGGIIVTNDESIYKKIKKLKDFCRVKPGVDLHEDIGYNFKFTDLQAVIGLEQLKSIKWRVKRKKEIYKFYYNSLKNVEEIKFIPTDLNQTVPWFIDILVEESIRDELINYLKTKNIGSRPFYPAINTQKPYKVYKGHFDISNTISKQGLWLPSSLGLKYEELDYIVNNVRNFFSHRH</sequence>
<evidence type="ECO:0000256" key="1">
    <source>
        <dbReference type="RuleBase" id="RU004508"/>
    </source>
</evidence>
<dbReference type="KEGG" id="ast:Asulf_00039"/>
<name>N0BIW0_9EURY</name>
<evidence type="ECO:0000313" key="3">
    <source>
        <dbReference type="Proteomes" id="UP000013307"/>
    </source>
</evidence>
<dbReference type="Gene3D" id="3.90.1150.10">
    <property type="entry name" value="Aspartate Aminotransferase, domain 1"/>
    <property type="match status" value="1"/>
</dbReference>
<dbReference type="Gene3D" id="3.40.640.10">
    <property type="entry name" value="Type I PLP-dependent aspartate aminotransferase-like (Major domain)"/>
    <property type="match status" value="1"/>
</dbReference>
<proteinExistence type="inferred from homology"/>
<dbReference type="CDD" id="cd00616">
    <property type="entry name" value="AHBA_syn"/>
    <property type="match status" value="1"/>
</dbReference>
<comment type="similarity">
    <text evidence="1">Belongs to the DegT/DnrJ/EryC1 family.</text>
</comment>
<dbReference type="GO" id="GO:0000271">
    <property type="term" value="P:polysaccharide biosynthetic process"/>
    <property type="evidence" value="ECO:0007669"/>
    <property type="project" value="TreeGrafter"/>
</dbReference>
<keyword evidence="1" id="KW-0663">Pyridoxal phosphate</keyword>
<dbReference type="EMBL" id="CP005290">
    <property type="protein sequence ID" value="AGK60075.1"/>
    <property type="molecule type" value="Genomic_DNA"/>
</dbReference>
<dbReference type="InterPro" id="IPR015424">
    <property type="entry name" value="PyrdxlP-dep_Trfase"/>
</dbReference>
<dbReference type="eggNOG" id="arCOG00118">
    <property type="taxonomic scope" value="Archaea"/>
</dbReference>
<dbReference type="InterPro" id="IPR000653">
    <property type="entry name" value="DegT/StrS_aminotransferase"/>
</dbReference>
<dbReference type="GO" id="GO:0030170">
    <property type="term" value="F:pyridoxal phosphate binding"/>
    <property type="evidence" value="ECO:0007669"/>
    <property type="project" value="TreeGrafter"/>
</dbReference>
<dbReference type="RefSeq" id="WP_015589674.1">
    <property type="nucleotide sequence ID" value="NC_021169.1"/>
</dbReference>
<dbReference type="OrthoDB" id="10355at2157"/>
<dbReference type="HOGENOM" id="CLU_033332_2_4_2"/>